<sequence>MAGVVIGAKKPHFAILTSDGATPVYEVPVKMGKAINITITPNINTNTLYADDQASETNTALGAIEVAIELDQLSSDVRQQLLGITKNADGVLEYKAEQNAPYVAFGFESPLSTGGDRLTWMLKGQFSIPADSYQTKGESVEYQTKTINGTFVVREDENWKYEVDSNDPEVNADVIANWFNAVYAPTPAV</sequence>
<protein>
    <submittedName>
        <fullName evidence="1">Phage major tail protein, phi13 family</fullName>
    </submittedName>
</protein>
<keyword evidence="2" id="KW-1185">Reference proteome</keyword>
<dbReference type="InterPro" id="IPR006490">
    <property type="entry name" value="Maj_tail_phi13"/>
</dbReference>
<dbReference type="RefSeq" id="WP_090741376.1">
    <property type="nucleotide sequence ID" value="NZ_FOBW01000002.1"/>
</dbReference>
<accession>A0A1H7XM93</accession>
<proteinExistence type="predicted"/>
<dbReference type="Proteomes" id="UP000198553">
    <property type="component" value="Unassembled WGS sequence"/>
</dbReference>
<dbReference type="NCBIfam" id="TIGR01603">
    <property type="entry name" value="maj_tail_phi13"/>
    <property type="match status" value="1"/>
</dbReference>
<name>A0A1H7XM93_9BACI</name>
<evidence type="ECO:0000313" key="1">
    <source>
        <dbReference type="EMBL" id="SEM34795.1"/>
    </source>
</evidence>
<reference evidence="2" key="1">
    <citation type="submission" date="2016-10" db="EMBL/GenBank/DDBJ databases">
        <authorList>
            <person name="Varghese N."/>
            <person name="Submissions S."/>
        </authorList>
    </citation>
    <scope>NUCLEOTIDE SEQUENCE [LARGE SCALE GENOMIC DNA]</scope>
    <source>
        <strain evidence="2">B48,IBRC-M 10115,DSM 25386,CECT 8001</strain>
    </source>
</reference>
<dbReference type="AlphaFoldDB" id="A0A1H7XM93"/>
<evidence type="ECO:0000313" key="2">
    <source>
        <dbReference type="Proteomes" id="UP000198553"/>
    </source>
</evidence>
<dbReference type="STRING" id="930146.SAMN05192533_102270"/>
<dbReference type="OrthoDB" id="3078218at2"/>
<organism evidence="1 2">
    <name type="scientific">Mesobacillus persicus</name>
    <dbReference type="NCBI Taxonomy" id="930146"/>
    <lineage>
        <taxon>Bacteria</taxon>
        <taxon>Bacillati</taxon>
        <taxon>Bacillota</taxon>
        <taxon>Bacilli</taxon>
        <taxon>Bacillales</taxon>
        <taxon>Bacillaceae</taxon>
        <taxon>Mesobacillus</taxon>
    </lineage>
</organism>
<gene>
    <name evidence="1" type="ORF">SAMN05192533_102270</name>
</gene>
<dbReference type="EMBL" id="FOBW01000002">
    <property type="protein sequence ID" value="SEM34795.1"/>
    <property type="molecule type" value="Genomic_DNA"/>
</dbReference>